<name>A0AAN8N2U2_9PEZI</name>
<dbReference type="AlphaFoldDB" id="A0AAN8N2U2"/>
<dbReference type="Gene3D" id="3.40.50.1820">
    <property type="entry name" value="alpha/beta hydrolase"/>
    <property type="match status" value="1"/>
</dbReference>
<organism evidence="1 2">
    <name type="scientific">Arthrobotrys conoides</name>
    <dbReference type="NCBI Taxonomy" id="74498"/>
    <lineage>
        <taxon>Eukaryota</taxon>
        <taxon>Fungi</taxon>
        <taxon>Dikarya</taxon>
        <taxon>Ascomycota</taxon>
        <taxon>Pezizomycotina</taxon>
        <taxon>Orbiliomycetes</taxon>
        <taxon>Orbiliales</taxon>
        <taxon>Orbiliaceae</taxon>
        <taxon>Arthrobotrys</taxon>
    </lineage>
</organism>
<dbReference type="SUPFAM" id="SSF53474">
    <property type="entry name" value="alpha/beta-Hydrolases"/>
    <property type="match status" value="1"/>
</dbReference>
<accession>A0AAN8N2U2</accession>
<evidence type="ECO:0008006" key="3">
    <source>
        <dbReference type="Google" id="ProtNLM"/>
    </source>
</evidence>
<comment type="caution">
    <text evidence="1">The sequence shown here is derived from an EMBL/GenBank/DDBJ whole genome shotgun (WGS) entry which is preliminary data.</text>
</comment>
<sequence length="264" mass="28935">MSSGSIIPTNPVDSEKAQAVYDRVVRAAGCDQASSIFSSVSSRVSSEPAPMGYNGFAIAYGPRSGNRTVLDSPERLVASGKYAAVPMIQGSMEDEGTLTSLFQPNVTTTALLAQYLKQLYFWRASEAELVDYTSTYGNEFSGAVLGSPFRTGTDNELFPGFELRAALIGTPYLGTSHGSDVIPIFSGNTTVHAANELQTAFLNFIYTLDPDGKLEPGKKTPLWLQWSMDYQQLQIFPDSSRLVVDNYRAESFDWILKHVDILHF</sequence>
<evidence type="ECO:0000313" key="2">
    <source>
        <dbReference type="Proteomes" id="UP001307849"/>
    </source>
</evidence>
<protein>
    <recommendedName>
        <fullName evidence="3">Carboxylesterase type B domain-containing protein</fullName>
    </recommendedName>
</protein>
<dbReference type="Proteomes" id="UP001307849">
    <property type="component" value="Unassembled WGS sequence"/>
</dbReference>
<gene>
    <name evidence="1" type="ORF">TWF506_003783</name>
</gene>
<evidence type="ECO:0000313" key="1">
    <source>
        <dbReference type="EMBL" id="KAK6501028.1"/>
    </source>
</evidence>
<keyword evidence="2" id="KW-1185">Reference proteome</keyword>
<proteinExistence type="predicted"/>
<reference evidence="1 2" key="1">
    <citation type="submission" date="2019-10" db="EMBL/GenBank/DDBJ databases">
        <authorList>
            <person name="Palmer J.M."/>
        </authorList>
    </citation>
    <scope>NUCLEOTIDE SEQUENCE [LARGE SCALE GENOMIC DNA]</scope>
    <source>
        <strain evidence="1 2">TWF506</strain>
    </source>
</reference>
<dbReference type="InterPro" id="IPR029058">
    <property type="entry name" value="AB_hydrolase_fold"/>
</dbReference>
<dbReference type="EMBL" id="JAVHJM010000012">
    <property type="protein sequence ID" value="KAK6501028.1"/>
    <property type="molecule type" value="Genomic_DNA"/>
</dbReference>